<sequence>MAAKLKIAGTWSGVLDVELENWTMPMLREEVAKRSNLSPEMIKLICAGKVLKDGDRCEKLGQLGIKNNAKILATRICVEEGKSLKNELMAEEERSRRFSRIKAAATALVNRHSDGSLPLEDFNIELEDQNGEKIQFGSETDRRAMMMGLMLYANAKRLIKKQMYKDALEVLTMGEEAFSLCDPKVIEFVDNVPILQIDMVWCYFMLRDISWLSVAGMRLAKAREGIERAHGKDSSRVRLLQVGRHPELALRLRMQLLEGVVAYHSGQFDQSRKALTSAQAKFLQLQVSDESLSLVMSMGFKEQDAKRSLRICNQDVGSAIDFLVEEKEKRAREREEDEQRRREIKEQKQYGMTPLKKAVDLQRLKELVSIGFEKELAAEALRRNENDTEKALDDLTNPEANSALQVDIESRKRKRHRQAIDAKIEQLVSMGFERSKVVEACQAGGNVEKIMLRLFEQSGSNQATAANDNASSLVSMASNADPNSLFGNENVEGGQSSLTDDMNVEGTGDIVERDVEMEDELANDLTGDVFSDYDIEVTKEGEAINEYLALLDSAASIQQASCSQ</sequence>
<reference evidence="1 2" key="1">
    <citation type="journal article" date="2023" name="Science">
        <title>Complex scaffold remodeling in plant triterpene biosynthesis.</title>
        <authorList>
            <person name="De La Pena R."/>
            <person name="Hodgson H."/>
            <person name="Liu J.C."/>
            <person name="Stephenson M.J."/>
            <person name="Martin A.C."/>
            <person name="Owen C."/>
            <person name="Harkess A."/>
            <person name="Leebens-Mack J."/>
            <person name="Jimenez L.E."/>
            <person name="Osbourn A."/>
            <person name="Sattely E.S."/>
        </authorList>
    </citation>
    <scope>NUCLEOTIDE SEQUENCE [LARGE SCALE GENOMIC DNA]</scope>
    <source>
        <strain evidence="2">cv. JPN11</strain>
        <tissue evidence="1">Leaf</tissue>
    </source>
</reference>
<gene>
    <name evidence="1" type="ORF">OWV82_018951</name>
</gene>
<dbReference type="EMBL" id="CM051403">
    <property type="protein sequence ID" value="KAJ4709113.1"/>
    <property type="molecule type" value="Genomic_DNA"/>
</dbReference>
<evidence type="ECO:0000313" key="1">
    <source>
        <dbReference type="EMBL" id="KAJ4709113.1"/>
    </source>
</evidence>
<name>A0ACC1XD22_MELAZ</name>
<protein>
    <submittedName>
        <fullName evidence="1">NEDD8 ultimate buster 1</fullName>
    </submittedName>
</protein>
<organism evidence="1 2">
    <name type="scientific">Melia azedarach</name>
    <name type="common">Chinaberry tree</name>
    <dbReference type="NCBI Taxonomy" id="155640"/>
    <lineage>
        <taxon>Eukaryota</taxon>
        <taxon>Viridiplantae</taxon>
        <taxon>Streptophyta</taxon>
        <taxon>Embryophyta</taxon>
        <taxon>Tracheophyta</taxon>
        <taxon>Spermatophyta</taxon>
        <taxon>Magnoliopsida</taxon>
        <taxon>eudicotyledons</taxon>
        <taxon>Gunneridae</taxon>
        <taxon>Pentapetalae</taxon>
        <taxon>rosids</taxon>
        <taxon>malvids</taxon>
        <taxon>Sapindales</taxon>
        <taxon>Meliaceae</taxon>
        <taxon>Melia</taxon>
    </lineage>
</organism>
<comment type="caution">
    <text evidence="1">The sequence shown here is derived from an EMBL/GenBank/DDBJ whole genome shotgun (WGS) entry which is preliminary data.</text>
</comment>
<keyword evidence="2" id="KW-1185">Reference proteome</keyword>
<evidence type="ECO:0000313" key="2">
    <source>
        <dbReference type="Proteomes" id="UP001164539"/>
    </source>
</evidence>
<proteinExistence type="predicted"/>
<accession>A0ACC1XD22</accession>
<dbReference type="Proteomes" id="UP001164539">
    <property type="component" value="Chromosome 10"/>
</dbReference>